<evidence type="ECO:0000256" key="1">
    <source>
        <dbReference type="SAM" id="SignalP"/>
    </source>
</evidence>
<dbReference type="EMBL" id="JABAEB010000015">
    <property type="protein sequence ID" value="NLQ25049.1"/>
    <property type="molecule type" value="Genomic_DNA"/>
</dbReference>
<dbReference type="PROSITE" id="PS51257">
    <property type="entry name" value="PROKAR_LIPOPROTEIN"/>
    <property type="match status" value="1"/>
</dbReference>
<feature type="signal peptide" evidence="1">
    <location>
        <begin position="1"/>
        <end position="27"/>
    </location>
</feature>
<reference evidence="2 3" key="1">
    <citation type="submission" date="2020-04" db="EMBL/GenBank/DDBJ databases">
        <title>The first description of lens atrophy caused by putative novel Shewanella sp. that is a new emerging pathogen for cultured rainbow trout?</title>
        <authorList>
            <person name="Saticioglu I.B."/>
            <person name="Duman M."/>
            <person name="Altun S."/>
        </authorList>
    </citation>
    <scope>NUCLEOTIDE SEQUENCE [LARGE SCALE GENOMIC DNA]</scope>
    <source>
        <strain evidence="2 3">S-1</strain>
    </source>
</reference>
<evidence type="ECO:0000313" key="3">
    <source>
        <dbReference type="Proteomes" id="UP000527352"/>
    </source>
</evidence>
<evidence type="ECO:0000313" key="2">
    <source>
        <dbReference type="EMBL" id="NLQ25049.1"/>
    </source>
</evidence>
<evidence type="ECO:0008006" key="4">
    <source>
        <dbReference type="Google" id="ProtNLM"/>
    </source>
</evidence>
<comment type="caution">
    <text evidence="2">The sequence shown here is derived from an EMBL/GenBank/DDBJ whole genome shotgun (WGS) entry which is preliminary data.</text>
</comment>
<keyword evidence="3" id="KW-1185">Reference proteome</keyword>
<proteinExistence type="predicted"/>
<feature type="chain" id="PRO_5045657533" description="Lipoprotein" evidence="1">
    <location>
        <begin position="28"/>
        <end position="123"/>
    </location>
</feature>
<protein>
    <recommendedName>
        <fullName evidence="4">Lipoprotein</fullName>
    </recommendedName>
</protein>
<organism evidence="2 3">
    <name type="scientific">Shewanella oncorhynchi</name>
    <dbReference type="NCBI Taxonomy" id="2726434"/>
    <lineage>
        <taxon>Bacteria</taxon>
        <taxon>Pseudomonadati</taxon>
        <taxon>Pseudomonadota</taxon>
        <taxon>Gammaproteobacteria</taxon>
        <taxon>Alteromonadales</taxon>
        <taxon>Shewanellaceae</taxon>
        <taxon>Shewanella</taxon>
    </lineage>
</organism>
<gene>
    <name evidence="2" type="ORF">HGO26_19485</name>
</gene>
<keyword evidence="1" id="KW-0732">Signal</keyword>
<dbReference type="Gene3D" id="3.30.110.70">
    <property type="entry name" value="Hypothetical protein apc22750. Chain B"/>
    <property type="match status" value="1"/>
</dbReference>
<accession>A0ABX1KTW8</accession>
<sequence length="123" mass="13391">MLNKSLCVIVFCLLLTACNGVTFRTNAGAVALNNAVAGTVEVYSQAEMSRHKFMSLGEVSTTFCSTQIYPAEHVNLDDLKKDLKVQVKKLGGNAIIFYTCGKASYPACELYFECNGEGFSIED</sequence>
<dbReference type="Proteomes" id="UP000527352">
    <property type="component" value="Unassembled WGS sequence"/>
</dbReference>
<name>A0ABX1KTW8_9GAMM</name>